<comment type="caution">
    <text evidence="1">The sequence shown here is derived from an EMBL/GenBank/DDBJ whole genome shotgun (WGS) entry which is preliminary data.</text>
</comment>
<organism evidence="1 2">
    <name type="scientific">Rhododendron griersonianum</name>
    <dbReference type="NCBI Taxonomy" id="479676"/>
    <lineage>
        <taxon>Eukaryota</taxon>
        <taxon>Viridiplantae</taxon>
        <taxon>Streptophyta</taxon>
        <taxon>Embryophyta</taxon>
        <taxon>Tracheophyta</taxon>
        <taxon>Spermatophyta</taxon>
        <taxon>Magnoliopsida</taxon>
        <taxon>eudicotyledons</taxon>
        <taxon>Gunneridae</taxon>
        <taxon>Pentapetalae</taxon>
        <taxon>asterids</taxon>
        <taxon>Ericales</taxon>
        <taxon>Ericaceae</taxon>
        <taxon>Ericoideae</taxon>
        <taxon>Rhodoreae</taxon>
        <taxon>Rhododendron</taxon>
    </lineage>
</organism>
<reference evidence="1" key="1">
    <citation type="submission" date="2020-08" db="EMBL/GenBank/DDBJ databases">
        <title>Plant Genome Project.</title>
        <authorList>
            <person name="Zhang R.-G."/>
        </authorList>
    </citation>
    <scope>NUCLEOTIDE SEQUENCE</scope>
    <source>
        <strain evidence="1">WSP0</strain>
        <tissue evidence="1">Leaf</tissue>
    </source>
</reference>
<dbReference type="InterPro" id="IPR037293">
    <property type="entry name" value="Gal_Oxidase_central_sf"/>
</dbReference>
<sequence>MLSARCRGGALAVEGKIYIFCGNYDLGRGRRAWGPWGEVFDPIRNEWEPLPPPPFNYDDYEEEYVRSGLPIAAYGNPSDTKIMFSGKATHCAYHVKSGTDGMPVWIKDDEVEEEVAGEVSRMPKLRNNMSTNIKFEEVDNEVETSI</sequence>
<evidence type="ECO:0000313" key="2">
    <source>
        <dbReference type="Proteomes" id="UP000823749"/>
    </source>
</evidence>
<protein>
    <recommendedName>
        <fullName evidence="3">Galactose oxidase/kelch repeat superfamily protein</fullName>
    </recommendedName>
</protein>
<dbReference type="Pfam" id="PF01344">
    <property type="entry name" value="Kelch_1"/>
    <property type="match status" value="1"/>
</dbReference>
<dbReference type="InterPro" id="IPR015915">
    <property type="entry name" value="Kelch-typ_b-propeller"/>
</dbReference>
<dbReference type="Gene3D" id="2.130.10.80">
    <property type="entry name" value="Galactose oxidase/kelch, beta-propeller"/>
    <property type="match status" value="1"/>
</dbReference>
<keyword evidence="2" id="KW-1185">Reference proteome</keyword>
<accession>A0AAV6L7D8</accession>
<name>A0AAV6L7D8_9ERIC</name>
<dbReference type="InterPro" id="IPR006652">
    <property type="entry name" value="Kelch_1"/>
</dbReference>
<evidence type="ECO:0000313" key="1">
    <source>
        <dbReference type="EMBL" id="KAG5560615.1"/>
    </source>
</evidence>
<proteinExistence type="predicted"/>
<dbReference type="EMBL" id="JACTNZ010000002">
    <property type="protein sequence ID" value="KAG5560615.1"/>
    <property type="molecule type" value="Genomic_DNA"/>
</dbReference>
<dbReference type="SUPFAM" id="SSF117281">
    <property type="entry name" value="Kelch motif"/>
    <property type="match status" value="1"/>
</dbReference>
<dbReference type="AlphaFoldDB" id="A0AAV6L7D8"/>
<evidence type="ECO:0008006" key="3">
    <source>
        <dbReference type="Google" id="ProtNLM"/>
    </source>
</evidence>
<dbReference type="Proteomes" id="UP000823749">
    <property type="component" value="Chromosome 2"/>
</dbReference>
<gene>
    <name evidence="1" type="ORF">RHGRI_003814</name>
</gene>